<dbReference type="Proteomes" id="UP000615446">
    <property type="component" value="Unassembled WGS sequence"/>
</dbReference>
<gene>
    <name evidence="4" type="ORF">RCL2_002155800</name>
    <name evidence="3" type="ORF">RclHR1_03500005</name>
</gene>
<reference evidence="4" key="2">
    <citation type="submission" date="2019-10" db="EMBL/GenBank/DDBJ databases">
        <title>Conservation and host-specific expression of non-tandemly repeated heterogenous ribosome RNA gene in arbuscular mycorrhizal fungi.</title>
        <authorList>
            <person name="Maeda T."/>
            <person name="Kobayashi Y."/>
            <person name="Nakagawa T."/>
            <person name="Ezawa T."/>
            <person name="Yamaguchi K."/>
            <person name="Bino T."/>
            <person name="Nishimoto Y."/>
            <person name="Shigenobu S."/>
            <person name="Kawaguchi M."/>
        </authorList>
    </citation>
    <scope>NUCLEOTIDE SEQUENCE</scope>
    <source>
        <strain evidence="4">HR1</strain>
    </source>
</reference>
<evidence type="ECO:0000313" key="5">
    <source>
        <dbReference type="Proteomes" id="UP000247702"/>
    </source>
</evidence>
<evidence type="ECO:0000259" key="2">
    <source>
        <dbReference type="PROSITE" id="PS50919"/>
    </source>
</evidence>
<dbReference type="SMART" id="SM00472">
    <property type="entry name" value="MIR"/>
    <property type="match status" value="1"/>
</dbReference>
<feature type="domain" description="MIR" evidence="2">
    <location>
        <begin position="163"/>
        <end position="218"/>
    </location>
</feature>
<keyword evidence="1" id="KW-0677">Repeat</keyword>
<dbReference type="AlphaFoldDB" id="A0A2Z6RBR7"/>
<dbReference type="CDD" id="cd23263">
    <property type="entry name" value="beta-trefoil_MIR"/>
    <property type="match status" value="1"/>
</dbReference>
<dbReference type="PROSITE" id="PS50919">
    <property type="entry name" value="MIR"/>
    <property type="match status" value="1"/>
</dbReference>
<evidence type="ECO:0000313" key="3">
    <source>
        <dbReference type="EMBL" id="GBB99380.1"/>
    </source>
</evidence>
<accession>A0A2Z6RBR7</accession>
<comment type="caution">
    <text evidence="3">The sequence shown here is derived from an EMBL/GenBank/DDBJ whole genome shotgun (WGS) entry which is preliminary data.</text>
</comment>
<dbReference type="Proteomes" id="UP000247702">
    <property type="component" value="Unassembled WGS sequence"/>
</dbReference>
<dbReference type="OrthoDB" id="5588846at2759"/>
<dbReference type="EMBL" id="BEXD01002780">
    <property type="protein sequence ID" value="GBB99380.1"/>
    <property type="molecule type" value="Genomic_DNA"/>
</dbReference>
<sequence>MKIPKYCGTNHPEEWLKQVQTFCYLKQITSEQEILKICKLMIDSAITIPNEINSFNELIKVLKSHTTFNIFKDSCKRKLQVMRYIPEQEEIYTATFLANFRLFCNYAEINNPEEIKTFLFNTYSSNEFFRNEFIKRVDSTVINNNNPLNKMIEIFNDVVFDESNVIRYGSLIALRHVSTGRYLSSCNINYQTGSQRQAVFTDEKLCNNPQALWILTSYKYDLKEPYQHNIVFYNDNFFLKHKETNQIFGLSIKHNSPTTSQSEAFCWGKNIDGIKCQFVNLKSKDNNTLYVKSKDTINVKTTNDDDHKDRFLRSHDFTFSINDKNFQEVVGHTDRVGANDEWCIELVEDANQNHKKRNL</sequence>
<evidence type="ECO:0000256" key="1">
    <source>
        <dbReference type="ARBA" id="ARBA00022737"/>
    </source>
</evidence>
<dbReference type="InterPro" id="IPR016093">
    <property type="entry name" value="MIR_motif"/>
</dbReference>
<dbReference type="EMBL" id="BLAL01000239">
    <property type="protein sequence ID" value="GES94858.1"/>
    <property type="molecule type" value="Genomic_DNA"/>
</dbReference>
<dbReference type="Gene3D" id="2.80.10.50">
    <property type="match status" value="1"/>
</dbReference>
<dbReference type="InterPro" id="IPR036300">
    <property type="entry name" value="MIR_dom_sf"/>
</dbReference>
<proteinExistence type="predicted"/>
<evidence type="ECO:0000313" key="4">
    <source>
        <dbReference type="EMBL" id="GES94858.1"/>
    </source>
</evidence>
<organism evidence="3 5">
    <name type="scientific">Rhizophagus clarus</name>
    <dbReference type="NCBI Taxonomy" id="94130"/>
    <lineage>
        <taxon>Eukaryota</taxon>
        <taxon>Fungi</taxon>
        <taxon>Fungi incertae sedis</taxon>
        <taxon>Mucoromycota</taxon>
        <taxon>Glomeromycotina</taxon>
        <taxon>Glomeromycetes</taxon>
        <taxon>Glomerales</taxon>
        <taxon>Glomeraceae</taxon>
        <taxon>Rhizophagus</taxon>
    </lineage>
</organism>
<name>A0A2Z6RBR7_9GLOM</name>
<protein>
    <recommendedName>
        <fullName evidence="2">MIR domain-containing protein</fullName>
    </recommendedName>
</protein>
<dbReference type="SUPFAM" id="SSF82109">
    <property type="entry name" value="MIR domain"/>
    <property type="match status" value="1"/>
</dbReference>
<keyword evidence="5" id="KW-1185">Reference proteome</keyword>
<reference evidence="3 5" key="1">
    <citation type="submission" date="2017-11" db="EMBL/GenBank/DDBJ databases">
        <title>The genome of Rhizophagus clarus HR1 reveals common genetic basis of auxotrophy among arbuscular mycorrhizal fungi.</title>
        <authorList>
            <person name="Kobayashi Y."/>
        </authorList>
    </citation>
    <scope>NUCLEOTIDE SEQUENCE [LARGE SCALE GENOMIC DNA]</scope>
    <source>
        <strain evidence="3 5">HR1</strain>
    </source>
</reference>